<comment type="caution">
    <text evidence="1">The sequence shown here is derived from an EMBL/GenBank/DDBJ whole genome shotgun (WGS) entry which is preliminary data.</text>
</comment>
<dbReference type="AlphaFoldDB" id="A0AAN8C9F3"/>
<accession>A0AAN8C9F3</accession>
<keyword evidence="2" id="KW-1185">Reference proteome</keyword>
<dbReference type="Proteomes" id="UP001335648">
    <property type="component" value="Unassembled WGS sequence"/>
</dbReference>
<dbReference type="EMBL" id="JAULUE010002053">
    <property type="protein sequence ID" value="KAK5897628.1"/>
    <property type="molecule type" value="Genomic_DNA"/>
</dbReference>
<reference evidence="1 2" key="1">
    <citation type="journal article" date="2023" name="Mol. Biol. Evol.">
        <title>Genomics of Secondarily Temperate Adaptation in the Only Non-Antarctic Icefish.</title>
        <authorList>
            <person name="Rivera-Colon A.G."/>
            <person name="Rayamajhi N."/>
            <person name="Minhas B.F."/>
            <person name="Madrigal G."/>
            <person name="Bilyk K.T."/>
            <person name="Yoon V."/>
            <person name="Hune M."/>
            <person name="Gregory S."/>
            <person name="Cheng C.H.C."/>
            <person name="Catchen J.M."/>
        </authorList>
    </citation>
    <scope>NUCLEOTIDE SEQUENCE [LARGE SCALE GENOMIC DNA]</scope>
    <source>
        <strain evidence="1">JC2023a</strain>
    </source>
</reference>
<protein>
    <submittedName>
        <fullName evidence="1">Uncharacterized protein</fullName>
    </submittedName>
</protein>
<proteinExistence type="predicted"/>
<name>A0AAN8C9F3_9TELE</name>
<gene>
    <name evidence="1" type="ORF">CesoFtcFv8_010675</name>
</gene>
<evidence type="ECO:0000313" key="2">
    <source>
        <dbReference type="Proteomes" id="UP001335648"/>
    </source>
</evidence>
<sequence>MEGFLVSMSAVSSQPCVDCHRYSPNRVTGHESVKYEGACHEVSVRARQLITQNAFPLNRDVIITRGTGTRPVLVYNEAPSGPAG</sequence>
<organism evidence="1 2">
    <name type="scientific">Champsocephalus esox</name>
    <name type="common">pike icefish</name>
    <dbReference type="NCBI Taxonomy" id="159716"/>
    <lineage>
        <taxon>Eukaryota</taxon>
        <taxon>Metazoa</taxon>
        <taxon>Chordata</taxon>
        <taxon>Craniata</taxon>
        <taxon>Vertebrata</taxon>
        <taxon>Euteleostomi</taxon>
        <taxon>Actinopterygii</taxon>
        <taxon>Neopterygii</taxon>
        <taxon>Teleostei</taxon>
        <taxon>Neoteleostei</taxon>
        <taxon>Acanthomorphata</taxon>
        <taxon>Eupercaria</taxon>
        <taxon>Perciformes</taxon>
        <taxon>Notothenioidei</taxon>
        <taxon>Channichthyidae</taxon>
        <taxon>Champsocephalus</taxon>
    </lineage>
</organism>
<evidence type="ECO:0000313" key="1">
    <source>
        <dbReference type="EMBL" id="KAK5897628.1"/>
    </source>
</evidence>